<evidence type="ECO:0008006" key="3">
    <source>
        <dbReference type="Google" id="ProtNLM"/>
    </source>
</evidence>
<name>A0A8H7DGW3_9AGAR</name>
<sequence length="292" mass="33294">MAPLDLAHTADHACLFNLDLFEKVLSYIFVGGTLHVDFYDRTQSKQSLFRIALSCRAWSEPALKVLWRRLDNPLPLIKLLRKVKEANGQWCIDGHLSARDWERFDKYSVHVRELLCSPAMPDLDNDLLAVLADHRRPILPNLVMTYCPREPSQISVPWEMLLFGESIMREPSTLPISLGLAPRLTHLIIYQFPSSFSRLSSVFGSLRCLEIMVPGPIASYSDKILLPFLESLIIHHDPRETPLPAFSLPRLRYLSINSHLEWAQGFLDTLTAKEVQLISFKEEHGSGVWPGV</sequence>
<dbReference type="EMBL" id="JACAZH010000003">
    <property type="protein sequence ID" value="KAF7373870.1"/>
    <property type="molecule type" value="Genomic_DNA"/>
</dbReference>
<dbReference type="Proteomes" id="UP000623467">
    <property type="component" value="Unassembled WGS sequence"/>
</dbReference>
<evidence type="ECO:0000313" key="2">
    <source>
        <dbReference type="Proteomes" id="UP000623467"/>
    </source>
</evidence>
<comment type="caution">
    <text evidence="1">The sequence shown here is derived from an EMBL/GenBank/DDBJ whole genome shotgun (WGS) entry which is preliminary data.</text>
</comment>
<proteinExistence type="predicted"/>
<protein>
    <recommendedName>
        <fullName evidence="3">F-box domain-containing protein</fullName>
    </recommendedName>
</protein>
<accession>A0A8H7DGW3</accession>
<keyword evidence="2" id="KW-1185">Reference proteome</keyword>
<evidence type="ECO:0000313" key="1">
    <source>
        <dbReference type="EMBL" id="KAF7373870.1"/>
    </source>
</evidence>
<organism evidence="1 2">
    <name type="scientific">Mycena sanguinolenta</name>
    <dbReference type="NCBI Taxonomy" id="230812"/>
    <lineage>
        <taxon>Eukaryota</taxon>
        <taxon>Fungi</taxon>
        <taxon>Dikarya</taxon>
        <taxon>Basidiomycota</taxon>
        <taxon>Agaricomycotina</taxon>
        <taxon>Agaricomycetes</taxon>
        <taxon>Agaricomycetidae</taxon>
        <taxon>Agaricales</taxon>
        <taxon>Marasmiineae</taxon>
        <taxon>Mycenaceae</taxon>
        <taxon>Mycena</taxon>
    </lineage>
</organism>
<dbReference type="AlphaFoldDB" id="A0A8H7DGW3"/>
<gene>
    <name evidence="1" type="ORF">MSAN_00599200</name>
</gene>
<reference evidence="1" key="1">
    <citation type="submission" date="2020-05" db="EMBL/GenBank/DDBJ databases">
        <title>Mycena genomes resolve the evolution of fungal bioluminescence.</title>
        <authorList>
            <person name="Tsai I.J."/>
        </authorList>
    </citation>
    <scope>NUCLEOTIDE SEQUENCE</scope>
    <source>
        <strain evidence="1">160909Yilan</strain>
    </source>
</reference>
<dbReference type="OrthoDB" id="2631350at2759"/>